<dbReference type="RefSeq" id="WP_255039544.1">
    <property type="nucleotide sequence ID" value="NZ_RJUF01000193.1"/>
</dbReference>
<dbReference type="CDD" id="cd20292">
    <property type="entry name" value="cupin_QdtA-like"/>
    <property type="match status" value="1"/>
</dbReference>
<gene>
    <name evidence="2" type="ORF">EGI31_23150</name>
</gene>
<proteinExistence type="predicted"/>
<dbReference type="InterPro" id="IPR014710">
    <property type="entry name" value="RmlC-like_jellyroll"/>
</dbReference>
<dbReference type="AlphaFoldDB" id="A0AAE3H6U7"/>
<organism evidence="2 3">
    <name type="scientific">Lacihabitans soyangensis</name>
    <dbReference type="NCBI Taxonomy" id="869394"/>
    <lineage>
        <taxon>Bacteria</taxon>
        <taxon>Pseudomonadati</taxon>
        <taxon>Bacteroidota</taxon>
        <taxon>Cytophagia</taxon>
        <taxon>Cytophagales</taxon>
        <taxon>Leadbetterellaceae</taxon>
        <taxon>Lacihabitans</taxon>
    </lineage>
</organism>
<protein>
    <submittedName>
        <fullName evidence="2">WxcM-like domain-containing protein</fullName>
    </submittedName>
</protein>
<dbReference type="InterPro" id="IPR008894">
    <property type="entry name" value="QdtA_cupin_dom"/>
</dbReference>
<dbReference type="SUPFAM" id="SSF51182">
    <property type="entry name" value="RmlC-like cupins"/>
    <property type="match status" value="1"/>
</dbReference>
<dbReference type="InterPro" id="IPR011051">
    <property type="entry name" value="RmlC_Cupin_sf"/>
</dbReference>
<comment type="caution">
    <text evidence="2">The sequence shown here is derived from an EMBL/GenBank/DDBJ whole genome shotgun (WGS) entry which is preliminary data.</text>
</comment>
<evidence type="ECO:0000313" key="3">
    <source>
        <dbReference type="Proteomes" id="UP001204144"/>
    </source>
</evidence>
<sequence length="137" mass="15966">MANIIKLKSIENQDGILSVFEHLMPGHIERVYFIYGVPENKIRGGHRHRQTWQGLICLNGSCKVYVQDNYDSDHVFQLDSPGKCLLLKPTDWHQMYDFSEDSILLVLANQNYDPSDYIDQAYNPESIFTNYVGYQFQ</sequence>
<keyword evidence="3" id="KW-1185">Reference proteome</keyword>
<evidence type="ECO:0000259" key="1">
    <source>
        <dbReference type="Pfam" id="PF05523"/>
    </source>
</evidence>
<reference evidence="2 3" key="1">
    <citation type="submission" date="2018-11" db="EMBL/GenBank/DDBJ databases">
        <title>Novel bacteria species description.</title>
        <authorList>
            <person name="Han J.-H."/>
        </authorList>
    </citation>
    <scope>NUCLEOTIDE SEQUENCE [LARGE SCALE GENOMIC DNA]</scope>
    <source>
        <strain evidence="2 3">KCTC23259</strain>
    </source>
</reference>
<dbReference type="Proteomes" id="UP001204144">
    <property type="component" value="Unassembled WGS sequence"/>
</dbReference>
<dbReference type="Gene3D" id="2.60.120.10">
    <property type="entry name" value="Jelly Rolls"/>
    <property type="match status" value="1"/>
</dbReference>
<feature type="domain" description="Sugar 3,4-ketoisomerase QdtA cupin" evidence="1">
    <location>
        <begin position="3"/>
        <end position="120"/>
    </location>
</feature>
<dbReference type="Pfam" id="PF05523">
    <property type="entry name" value="FdtA"/>
    <property type="match status" value="1"/>
</dbReference>
<dbReference type="EMBL" id="RJUF01000193">
    <property type="protein sequence ID" value="MCP9765843.1"/>
    <property type="molecule type" value="Genomic_DNA"/>
</dbReference>
<accession>A0AAE3H6U7</accession>
<evidence type="ECO:0000313" key="2">
    <source>
        <dbReference type="EMBL" id="MCP9765843.1"/>
    </source>
</evidence>
<name>A0AAE3H6U7_9BACT</name>